<evidence type="ECO:0000256" key="8">
    <source>
        <dbReference type="RuleBase" id="RU364006"/>
    </source>
</evidence>
<gene>
    <name evidence="10" type="ORF">ACFOD3_16430</name>
</gene>
<evidence type="ECO:0000256" key="7">
    <source>
        <dbReference type="ARBA" id="ARBA00049252"/>
    </source>
</evidence>
<dbReference type="EC" id="3.5.4.5" evidence="8"/>
<organism evidence="10 11">
    <name type="scientific">Falsiroseomonas tokyonensis</name>
    <dbReference type="NCBI Taxonomy" id="430521"/>
    <lineage>
        <taxon>Bacteria</taxon>
        <taxon>Pseudomonadati</taxon>
        <taxon>Pseudomonadota</taxon>
        <taxon>Alphaproteobacteria</taxon>
        <taxon>Acetobacterales</taxon>
        <taxon>Roseomonadaceae</taxon>
        <taxon>Falsiroseomonas</taxon>
    </lineage>
</organism>
<comment type="caution">
    <text evidence="10">The sequence shown here is derived from an EMBL/GenBank/DDBJ whole genome shotgun (WGS) entry which is preliminary data.</text>
</comment>
<dbReference type="PROSITE" id="PS00903">
    <property type="entry name" value="CYT_DCMP_DEAMINASES_1"/>
    <property type="match status" value="1"/>
</dbReference>
<evidence type="ECO:0000313" key="10">
    <source>
        <dbReference type="EMBL" id="MFC3001496.1"/>
    </source>
</evidence>
<dbReference type="NCBIfam" id="TIGR01354">
    <property type="entry name" value="cyt_deam_tetra"/>
    <property type="match status" value="1"/>
</dbReference>
<proteinExistence type="inferred from homology"/>
<keyword evidence="4 8" id="KW-0479">Metal-binding</keyword>
<dbReference type="InterPro" id="IPR006262">
    <property type="entry name" value="Cyt_deam_tetra"/>
</dbReference>
<dbReference type="NCBIfam" id="NF004064">
    <property type="entry name" value="PRK05578.1"/>
    <property type="match status" value="1"/>
</dbReference>
<dbReference type="InterPro" id="IPR002125">
    <property type="entry name" value="CMP_dCMP_dom"/>
</dbReference>
<keyword evidence="5 8" id="KW-0378">Hydrolase</keyword>
<comment type="catalytic activity">
    <reaction evidence="8">
        <text>cytidine + H2O + H(+) = uridine + NH4(+)</text>
        <dbReference type="Rhea" id="RHEA:16069"/>
        <dbReference type="ChEBI" id="CHEBI:15377"/>
        <dbReference type="ChEBI" id="CHEBI:15378"/>
        <dbReference type="ChEBI" id="CHEBI:16704"/>
        <dbReference type="ChEBI" id="CHEBI:17562"/>
        <dbReference type="ChEBI" id="CHEBI:28938"/>
        <dbReference type="EC" id="3.5.4.5"/>
    </reaction>
</comment>
<name>A0ABV7BUT1_9PROT</name>
<accession>A0ABV7BUT1</accession>
<comment type="cofactor">
    <cofactor evidence="1 8">
        <name>Zn(2+)</name>
        <dbReference type="ChEBI" id="CHEBI:29105"/>
    </cofactor>
</comment>
<dbReference type="InterPro" id="IPR050202">
    <property type="entry name" value="Cyt/Deoxycyt_deaminase"/>
</dbReference>
<dbReference type="EMBL" id="JBHRSB010000004">
    <property type="protein sequence ID" value="MFC3001496.1"/>
    <property type="molecule type" value="Genomic_DNA"/>
</dbReference>
<comment type="similarity">
    <text evidence="2 8">Belongs to the cytidine and deoxycytidylate deaminase family.</text>
</comment>
<dbReference type="PROSITE" id="PS51747">
    <property type="entry name" value="CYT_DCMP_DEAMINASES_2"/>
    <property type="match status" value="1"/>
</dbReference>
<comment type="catalytic activity">
    <reaction evidence="7 8">
        <text>2'-deoxycytidine + H2O + H(+) = 2'-deoxyuridine + NH4(+)</text>
        <dbReference type="Rhea" id="RHEA:13433"/>
        <dbReference type="ChEBI" id="CHEBI:15377"/>
        <dbReference type="ChEBI" id="CHEBI:15378"/>
        <dbReference type="ChEBI" id="CHEBI:15698"/>
        <dbReference type="ChEBI" id="CHEBI:16450"/>
        <dbReference type="ChEBI" id="CHEBI:28938"/>
        <dbReference type="EC" id="3.5.4.5"/>
    </reaction>
</comment>
<dbReference type="Pfam" id="PF00383">
    <property type="entry name" value="dCMP_cyt_deam_1"/>
    <property type="match status" value="1"/>
</dbReference>
<evidence type="ECO:0000256" key="4">
    <source>
        <dbReference type="ARBA" id="ARBA00022723"/>
    </source>
</evidence>
<evidence type="ECO:0000259" key="9">
    <source>
        <dbReference type="PROSITE" id="PS51747"/>
    </source>
</evidence>
<evidence type="ECO:0000313" key="11">
    <source>
        <dbReference type="Proteomes" id="UP001595420"/>
    </source>
</evidence>
<comment type="function">
    <text evidence="8">This enzyme scavenges exogenous and endogenous cytidine and 2'-deoxycytidine for UMP synthesis.</text>
</comment>
<protein>
    <recommendedName>
        <fullName evidence="3 8">Cytidine deaminase</fullName>
        <ecNumber evidence="8">3.5.4.5</ecNumber>
    </recommendedName>
    <alternativeName>
        <fullName evidence="8">Cytidine aminohydrolase</fullName>
    </alternativeName>
</protein>
<sequence length="134" mass="13854">MDLAALMERAEAARAQAYAPYSRFQVGAALLCEDGSIQTGCNMENASFGATICAERVALGAAIARGQRRFRAIAVAGPAGVALSPCGLCRQVISEFSPDGGLVVAMRDAEGRLRQASIAALLPDSFGPAQLRPG</sequence>
<evidence type="ECO:0000256" key="3">
    <source>
        <dbReference type="ARBA" id="ARBA00018266"/>
    </source>
</evidence>
<reference evidence="11" key="1">
    <citation type="journal article" date="2019" name="Int. J. Syst. Evol. Microbiol.">
        <title>The Global Catalogue of Microorganisms (GCM) 10K type strain sequencing project: providing services to taxonomists for standard genome sequencing and annotation.</title>
        <authorList>
            <consortium name="The Broad Institute Genomics Platform"/>
            <consortium name="The Broad Institute Genome Sequencing Center for Infectious Disease"/>
            <person name="Wu L."/>
            <person name="Ma J."/>
        </authorList>
    </citation>
    <scope>NUCLEOTIDE SEQUENCE [LARGE SCALE GENOMIC DNA]</scope>
    <source>
        <strain evidence="11">CGMCC 1.16855</strain>
    </source>
</reference>
<dbReference type="GO" id="GO:0004126">
    <property type="term" value="F:cytidine deaminase activity"/>
    <property type="evidence" value="ECO:0007669"/>
    <property type="project" value="UniProtKB-EC"/>
</dbReference>
<dbReference type="PANTHER" id="PTHR11644">
    <property type="entry name" value="CYTIDINE DEAMINASE"/>
    <property type="match status" value="1"/>
</dbReference>
<keyword evidence="6 8" id="KW-0862">Zinc</keyword>
<dbReference type="PANTHER" id="PTHR11644:SF2">
    <property type="entry name" value="CYTIDINE DEAMINASE"/>
    <property type="match status" value="1"/>
</dbReference>
<dbReference type="CDD" id="cd01283">
    <property type="entry name" value="cytidine_deaminase"/>
    <property type="match status" value="1"/>
</dbReference>
<dbReference type="RefSeq" id="WP_216837552.1">
    <property type="nucleotide sequence ID" value="NZ_JAFNJS010000004.1"/>
</dbReference>
<evidence type="ECO:0000256" key="1">
    <source>
        <dbReference type="ARBA" id="ARBA00001947"/>
    </source>
</evidence>
<feature type="domain" description="CMP/dCMP-type deaminase" evidence="9">
    <location>
        <begin position="1"/>
        <end position="129"/>
    </location>
</feature>
<dbReference type="Proteomes" id="UP001595420">
    <property type="component" value="Unassembled WGS sequence"/>
</dbReference>
<keyword evidence="11" id="KW-1185">Reference proteome</keyword>
<evidence type="ECO:0000256" key="5">
    <source>
        <dbReference type="ARBA" id="ARBA00022801"/>
    </source>
</evidence>
<evidence type="ECO:0000256" key="2">
    <source>
        <dbReference type="ARBA" id="ARBA00006576"/>
    </source>
</evidence>
<evidence type="ECO:0000256" key="6">
    <source>
        <dbReference type="ARBA" id="ARBA00022833"/>
    </source>
</evidence>
<dbReference type="InterPro" id="IPR016192">
    <property type="entry name" value="APOBEC/CMP_deaminase_Zn-bd"/>
</dbReference>